<feature type="transmembrane region" description="Helical" evidence="1">
    <location>
        <begin position="113"/>
        <end position="134"/>
    </location>
</feature>
<proteinExistence type="predicted"/>
<keyword evidence="1" id="KW-0812">Transmembrane</keyword>
<dbReference type="OrthoDB" id="9874952at2"/>
<evidence type="ECO:0000313" key="3">
    <source>
        <dbReference type="Proteomes" id="UP000030988"/>
    </source>
</evidence>
<evidence type="ECO:0000313" key="2">
    <source>
        <dbReference type="EMBL" id="KHL24222.1"/>
    </source>
</evidence>
<keyword evidence="3" id="KW-1185">Reference proteome</keyword>
<feature type="transmembrane region" description="Helical" evidence="1">
    <location>
        <begin position="44"/>
        <end position="65"/>
    </location>
</feature>
<reference evidence="2 3" key="1">
    <citation type="submission" date="2014-11" db="EMBL/GenBank/DDBJ databases">
        <title>Draft genome sequence of Kirrobacter mercurialis.</title>
        <authorList>
            <person name="Coil D.A."/>
            <person name="Eisen J.A."/>
        </authorList>
    </citation>
    <scope>NUCLEOTIDE SEQUENCE [LARGE SCALE GENOMIC DNA]</scope>
    <source>
        <strain evidence="2 3">Coronado</strain>
    </source>
</reference>
<protein>
    <submittedName>
        <fullName evidence="2">Uncharacterized protein</fullName>
    </submittedName>
</protein>
<feature type="transmembrane region" description="Helical" evidence="1">
    <location>
        <begin position="72"/>
        <end position="93"/>
    </location>
</feature>
<feature type="transmembrane region" description="Helical" evidence="1">
    <location>
        <begin position="16"/>
        <end position="38"/>
    </location>
</feature>
<dbReference type="EMBL" id="JTDN01000003">
    <property type="protein sequence ID" value="KHL24222.1"/>
    <property type="molecule type" value="Genomic_DNA"/>
</dbReference>
<keyword evidence="1" id="KW-0472">Membrane</keyword>
<dbReference type="Proteomes" id="UP000030988">
    <property type="component" value="Unassembled WGS sequence"/>
</dbReference>
<organism evidence="2 3">
    <name type="scientific">Croceibacterium mercuriale</name>
    <dbReference type="NCBI Taxonomy" id="1572751"/>
    <lineage>
        <taxon>Bacteria</taxon>
        <taxon>Pseudomonadati</taxon>
        <taxon>Pseudomonadota</taxon>
        <taxon>Alphaproteobacteria</taxon>
        <taxon>Sphingomonadales</taxon>
        <taxon>Erythrobacteraceae</taxon>
        <taxon>Croceibacterium</taxon>
    </lineage>
</organism>
<evidence type="ECO:0000256" key="1">
    <source>
        <dbReference type="SAM" id="Phobius"/>
    </source>
</evidence>
<sequence>MDDAALVSSRPEPSTVAFYVAFALWLTATGYGGSGFYAGQLAPVVQDVLSLALFAGFLIVVALVIRRSLRAAAFPWLDIAVVAGAFVGFELVWRYCRPLAWDAFKFASLSLDMAAPLVVALGLKAASAELGWLFPKTQGPTM</sequence>
<comment type="caution">
    <text evidence="2">The sequence shown here is derived from an EMBL/GenBank/DDBJ whole genome shotgun (WGS) entry which is preliminary data.</text>
</comment>
<keyword evidence="1" id="KW-1133">Transmembrane helix</keyword>
<accession>A0A0B2BWA3</accession>
<name>A0A0B2BWA3_9SPHN</name>
<gene>
    <name evidence="2" type="ORF">PK98_14640</name>
</gene>
<dbReference type="AlphaFoldDB" id="A0A0B2BWA3"/>